<evidence type="ECO:0000259" key="1">
    <source>
        <dbReference type="Pfam" id="PF13349"/>
    </source>
</evidence>
<accession>A0A1R0KYW1</accession>
<proteinExistence type="predicted"/>
<dbReference type="AlphaFoldDB" id="A0A1R0KYW1"/>
<dbReference type="EMBL" id="MQUQ01000004">
    <property type="protein sequence ID" value="OLZ54529.1"/>
    <property type="molecule type" value="Genomic_DNA"/>
</dbReference>
<dbReference type="STRING" id="76021.BS329_08365"/>
<organism evidence="2 3">
    <name type="scientific">Amycolatopsis coloradensis</name>
    <dbReference type="NCBI Taxonomy" id="76021"/>
    <lineage>
        <taxon>Bacteria</taxon>
        <taxon>Bacillati</taxon>
        <taxon>Actinomycetota</taxon>
        <taxon>Actinomycetes</taxon>
        <taxon>Pseudonocardiales</taxon>
        <taxon>Pseudonocardiaceae</taxon>
        <taxon>Amycolatopsis</taxon>
    </lineage>
</organism>
<dbReference type="InterPro" id="IPR025164">
    <property type="entry name" value="Toastrack_DUF4097"/>
</dbReference>
<protein>
    <recommendedName>
        <fullName evidence="1">DUF4097 domain-containing protein</fullName>
    </recommendedName>
</protein>
<evidence type="ECO:0000313" key="2">
    <source>
        <dbReference type="EMBL" id="OLZ54529.1"/>
    </source>
</evidence>
<dbReference type="PANTHER" id="PTHR34094:SF1">
    <property type="entry name" value="PROTEIN FAM185A"/>
    <property type="match status" value="1"/>
</dbReference>
<dbReference type="OrthoDB" id="3252095at2"/>
<dbReference type="PANTHER" id="PTHR34094">
    <property type="match status" value="1"/>
</dbReference>
<sequence length="281" mass="29010">MPTFATPEPILVDVDPVVGDVRIVAGDRADTVVEVAPSDKNDASDVQAAARTVVEFSGGTLSVQAPKMRLFDFSKRTRSVDVTIELPAGSRVQGKTGLGDLRATGRLGDCRFKSGAGSVQLDHVGELNLNTAAGNIIVEHVEGNAEISTSSGRVHVGAITGTGVVKNSNGATTIGTVGDTLRVRAANGDITVDRAEDGVEAKTANGSVRVLDAARGTLTLETALGDIEVGIRQGTAAWLDVNTNFGRVVNDMDSAAEPGATTDKLEVHASTSLGDITVHRS</sequence>
<comment type="caution">
    <text evidence="2">The sequence shown here is derived from an EMBL/GenBank/DDBJ whole genome shotgun (WGS) entry which is preliminary data.</text>
</comment>
<dbReference type="Proteomes" id="UP000187486">
    <property type="component" value="Unassembled WGS sequence"/>
</dbReference>
<evidence type="ECO:0000313" key="3">
    <source>
        <dbReference type="Proteomes" id="UP000187486"/>
    </source>
</evidence>
<reference evidence="2 3" key="1">
    <citation type="submission" date="2016-01" db="EMBL/GenBank/DDBJ databases">
        <title>Amycolatopsis coloradensis genome sequencing and assembly.</title>
        <authorList>
            <person name="Mayilraj S."/>
        </authorList>
    </citation>
    <scope>NUCLEOTIDE SEQUENCE [LARGE SCALE GENOMIC DNA]</scope>
    <source>
        <strain evidence="2 3">DSM 44225</strain>
    </source>
</reference>
<gene>
    <name evidence="2" type="ORF">BS329_08365</name>
</gene>
<name>A0A1R0KYW1_9PSEU</name>
<keyword evidence="3" id="KW-1185">Reference proteome</keyword>
<dbReference type="Pfam" id="PF13349">
    <property type="entry name" value="DUF4097"/>
    <property type="match status" value="1"/>
</dbReference>
<feature type="domain" description="DUF4097" evidence="1">
    <location>
        <begin position="20"/>
        <end position="278"/>
    </location>
</feature>
<dbReference type="RefSeq" id="WP_076157580.1">
    <property type="nucleotide sequence ID" value="NZ_JBEZVB010000109.1"/>
</dbReference>